<dbReference type="AlphaFoldDB" id="A0A835ZX18"/>
<dbReference type="InterPro" id="IPR016180">
    <property type="entry name" value="Ribosomal_uL16_dom"/>
</dbReference>
<evidence type="ECO:0000256" key="1">
    <source>
        <dbReference type="ARBA" id="ARBA00008931"/>
    </source>
</evidence>
<organism evidence="4 5">
    <name type="scientific">Ovis aries</name>
    <name type="common">Sheep</name>
    <dbReference type="NCBI Taxonomy" id="9940"/>
    <lineage>
        <taxon>Eukaryota</taxon>
        <taxon>Metazoa</taxon>
        <taxon>Chordata</taxon>
        <taxon>Craniata</taxon>
        <taxon>Vertebrata</taxon>
        <taxon>Euteleostomi</taxon>
        <taxon>Mammalia</taxon>
        <taxon>Eutheria</taxon>
        <taxon>Laurasiatheria</taxon>
        <taxon>Artiodactyla</taxon>
        <taxon>Ruminantia</taxon>
        <taxon>Pecora</taxon>
        <taxon>Bovidae</taxon>
        <taxon>Caprinae</taxon>
        <taxon>Ovis</taxon>
    </lineage>
</organism>
<evidence type="ECO:0008006" key="6">
    <source>
        <dbReference type="Google" id="ProtNLM"/>
    </source>
</evidence>
<dbReference type="InterPro" id="IPR047873">
    <property type="entry name" value="Ribosomal_uL16"/>
</dbReference>
<evidence type="ECO:0000256" key="3">
    <source>
        <dbReference type="ARBA" id="ARBA00023274"/>
    </source>
</evidence>
<proteinExistence type="inferred from homology"/>
<dbReference type="Gene3D" id="3.30.60.300">
    <property type="match status" value="1"/>
</dbReference>
<dbReference type="Proteomes" id="UP000664991">
    <property type="component" value="Unassembled WGS sequence"/>
</dbReference>
<evidence type="ECO:0000256" key="2">
    <source>
        <dbReference type="ARBA" id="ARBA00022980"/>
    </source>
</evidence>
<name>A0A835ZX18_SHEEP</name>
<dbReference type="SUPFAM" id="SSF54686">
    <property type="entry name" value="Ribosomal protein L16p/L10e"/>
    <property type="match status" value="1"/>
</dbReference>
<accession>A0A835ZX18</accession>
<dbReference type="Pfam" id="PF00252">
    <property type="entry name" value="Ribosomal_L16"/>
    <property type="match status" value="1"/>
</dbReference>
<keyword evidence="3" id="KW-0687">Ribonucleoprotein</keyword>
<reference evidence="4 5" key="1">
    <citation type="submission" date="2020-12" db="EMBL/GenBank/DDBJ databases">
        <title>De novo assembly of Tibetan sheep genome.</title>
        <authorList>
            <person name="Li X."/>
        </authorList>
    </citation>
    <scope>NUCLEOTIDE SEQUENCE [LARGE SCALE GENOMIC DNA]</scope>
    <source>
        <tissue evidence="4">Heart</tissue>
    </source>
</reference>
<dbReference type="EMBL" id="JAEMGP010000012">
    <property type="protein sequence ID" value="KAG5202084.1"/>
    <property type="molecule type" value="Genomic_DNA"/>
</dbReference>
<dbReference type="CDD" id="cd01433">
    <property type="entry name" value="Ribosomal_L16_L10e"/>
    <property type="match status" value="1"/>
</dbReference>
<comment type="caution">
    <text evidence="4">The sequence shown here is derived from an EMBL/GenBank/DDBJ whole genome shotgun (WGS) entry which is preliminary data.</text>
</comment>
<sequence>MHVWESLQPSGNEEHTEPSLAMQTVISSVQTSACFLILGAHIPVEAAFLTDNNRLASEAAGMPLVPELRGEFPKIIMGCAIRSSELGWSGPGESARKGSNEGRPLLEDKIELQELWAIDYRENFVFSLASTCDVKRDLWKTDLNTSFPSGRLQGFPLVLRYMAKSCCKGGFHIRVWLQPFPVTCVNKTLSCVGADRLQTGMCGGFGKPQGTVARVHFGQVIMSIRTKLQNKEHVIELCRARFKFPGCQKIHFSKKWGFIKLNVDKFEDGVAEKQLILDGYRLKHIPSCGLWANGEPCTHEILGVIPSLLMPTNKSYFPIK</sequence>
<dbReference type="GO" id="GO:0003735">
    <property type="term" value="F:structural constituent of ribosome"/>
    <property type="evidence" value="ECO:0007669"/>
    <property type="project" value="InterPro"/>
</dbReference>
<dbReference type="GO" id="GO:0015934">
    <property type="term" value="C:large ribosomal subunit"/>
    <property type="evidence" value="ECO:0007669"/>
    <property type="project" value="UniProtKB-ARBA"/>
</dbReference>
<protein>
    <recommendedName>
        <fullName evidence="6">Ribosomal protein L10e/L16 domain-containing protein</fullName>
    </recommendedName>
</protein>
<keyword evidence="2" id="KW-0689">Ribosomal protein</keyword>
<comment type="similarity">
    <text evidence="1">Belongs to the universal ribosomal protein uL16 family.</text>
</comment>
<evidence type="ECO:0000313" key="5">
    <source>
        <dbReference type="Proteomes" id="UP000664991"/>
    </source>
</evidence>
<dbReference type="InterPro" id="IPR001197">
    <property type="entry name" value="Ribosomal_uL16_euk_arch"/>
</dbReference>
<gene>
    <name evidence="4" type="ORF">JEQ12_003474</name>
</gene>
<dbReference type="Gene3D" id="3.90.1170.10">
    <property type="entry name" value="Ribosomal protein L10e/L16"/>
    <property type="match status" value="1"/>
</dbReference>
<dbReference type="PANTHER" id="PTHR11726">
    <property type="entry name" value="60S RIBOSOMAL PROTEIN L10"/>
    <property type="match status" value="1"/>
</dbReference>
<dbReference type="InterPro" id="IPR036920">
    <property type="entry name" value="Ribosomal_uL16_sf"/>
</dbReference>
<dbReference type="GO" id="GO:0006412">
    <property type="term" value="P:translation"/>
    <property type="evidence" value="ECO:0007669"/>
    <property type="project" value="InterPro"/>
</dbReference>
<evidence type="ECO:0000313" key="4">
    <source>
        <dbReference type="EMBL" id="KAG5202084.1"/>
    </source>
</evidence>